<evidence type="ECO:0000313" key="2">
    <source>
        <dbReference type="Proteomes" id="UP001341840"/>
    </source>
</evidence>
<keyword evidence="2" id="KW-1185">Reference proteome</keyword>
<dbReference type="EMBL" id="JASCZI010211600">
    <property type="protein sequence ID" value="MED6194959.1"/>
    <property type="molecule type" value="Genomic_DNA"/>
</dbReference>
<gene>
    <name evidence="1" type="ORF">PIB30_033484</name>
</gene>
<evidence type="ECO:0000313" key="1">
    <source>
        <dbReference type="EMBL" id="MED6194959.1"/>
    </source>
</evidence>
<protein>
    <submittedName>
        <fullName evidence="1">Uncharacterized protein</fullName>
    </submittedName>
</protein>
<dbReference type="Proteomes" id="UP001341840">
    <property type="component" value="Unassembled WGS sequence"/>
</dbReference>
<comment type="caution">
    <text evidence="1">The sequence shown here is derived from an EMBL/GenBank/DDBJ whole genome shotgun (WGS) entry which is preliminary data.</text>
</comment>
<reference evidence="1 2" key="1">
    <citation type="journal article" date="2023" name="Plants (Basel)">
        <title>Bridging the Gap: Combining Genomics and Transcriptomics Approaches to Understand Stylosanthes scabra, an Orphan Legume from the Brazilian Caatinga.</title>
        <authorList>
            <person name="Ferreira-Neto J.R.C."/>
            <person name="da Silva M.D."/>
            <person name="Binneck E."/>
            <person name="de Melo N.F."/>
            <person name="da Silva R.H."/>
            <person name="de Melo A.L.T.M."/>
            <person name="Pandolfi V."/>
            <person name="Bustamante F.O."/>
            <person name="Brasileiro-Vidal A.C."/>
            <person name="Benko-Iseppon A.M."/>
        </authorList>
    </citation>
    <scope>NUCLEOTIDE SEQUENCE [LARGE SCALE GENOMIC DNA]</scope>
    <source>
        <tissue evidence="1">Leaves</tissue>
    </source>
</reference>
<proteinExistence type="predicted"/>
<sequence>MEVKDFTLPEGVITTARAKKLKESFKNLATLIHEEMYQLLAKEEKIKPIGLNVEKSKSCLEIHWARVVEPNYLKIVYI</sequence>
<name>A0ABU6XA55_9FABA</name>
<accession>A0ABU6XA55</accession>
<organism evidence="1 2">
    <name type="scientific">Stylosanthes scabra</name>
    <dbReference type="NCBI Taxonomy" id="79078"/>
    <lineage>
        <taxon>Eukaryota</taxon>
        <taxon>Viridiplantae</taxon>
        <taxon>Streptophyta</taxon>
        <taxon>Embryophyta</taxon>
        <taxon>Tracheophyta</taxon>
        <taxon>Spermatophyta</taxon>
        <taxon>Magnoliopsida</taxon>
        <taxon>eudicotyledons</taxon>
        <taxon>Gunneridae</taxon>
        <taxon>Pentapetalae</taxon>
        <taxon>rosids</taxon>
        <taxon>fabids</taxon>
        <taxon>Fabales</taxon>
        <taxon>Fabaceae</taxon>
        <taxon>Papilionoideae</taxon>
        <taxon>50 kb inversion clade</taxon>
        <taxon>dalbergioids sensu lato</taxon>
        <taxon>Dalbergieae</taxon>
        <taxon>Pterocarpus clade</taxon>
        <taxon>Stylosanthes</taxon>
    </lineage>
</organism>